<protein>
    <submittedName>
        <fullName evidence="2">Helix-turn-helix domain-containing protein</fullName>
    </submittedName>
</protein>
<dbReference type="Gene3D" id="1.10.10.10">
    <property type="entry name" value="Winged helix-like DNA-binding domain superfamily/Winged helix DNA-binding domain"/>
    <property type="match status" value="1"/>
</dbReference>
<sequence>MSPTPEVRRRTVRRLADEGLSRRQIAARLGISARTVGRDLQAADEVRRPARRTSPRGARAARPGRVRLRRDLRGTRGAAPADEADVPGIPPYADPGAVRAIEALRTVDADAIQTEARRAAHTRPYVVAALGTSVDLLTRLGPDTDMQRRQLALLAARLHALAESPEETSP</sequence>
<dbReference type="Proteomes" id="UP001214441">
    <property type="component" value="Unassembled WGS sequence"/>
</dbReference>
<gene>
    <name evidence="2" type="ORF">NMN56_007375</name>
</gene>
<dbReference type="EMBL" id="JANCPR020000006">
    <property type="protein sequence ID" value="MDJ1131780.1"/>
    <property type="molecule type" value="Genomic_DNA"/>
</dbReference>
<name>A0ABT6ZRT1_9ACTN</name>
<evidence type="ECO:0000256" key="1">
    <source>
        <dbReference type="SAM" id="MobiDB-lite"/>
    </source>
</evidence>
<dbReference type="Pfam" id="PF13384">
    <property type="entry name" value="HTH_23"/>
    <property type="match status" value="1"/>
</dbReference>
<proteinExistence type="predicted"/>
<accession>A0ABT6ZRT1</accession>
<organism evidence="2 3">
    <name type="scientific">Streptomyces iconiensis</name>
    <dbReference type="NCBI Taxonomy" id="1384038"/>
    <lineage>
        <taxon>Bacteria</taxon>
        <taxon>Bacillati</taxon>
        <taxon>Actinomycetota</taxon>
        <taxon>Actinomycetes</taxon>
        <taxon>Kitasatosporales</taxon>
        <taxon>Streptomycetaceae</taxon>
        <taxon>Streptomyces</taxon>
    </lineage>
</organism>
<dbReference type="RefSeq" id="WP_274044498.1">
    <property type="nucleotide sequence ID" value="NZ_JANCPR020000006.1"/>
</dbReference>
<evidence type="ECO:0000313" key="2">
    <source>
        <dbReference type="EMBL" id="MDJ1131780.1"/>
    </source>
</evidence>
<evidence type="ECO:0000313" key="3">
    <source>
        <dbReference type="Proteomes" id="UP001214441"/>
    </source>
</evidence>
<feature type="region of interest" description="Disordered" evidence="1">
    <location>
        <begin position="38"/>
        <end position="91"/>
    </location>
</feature>
<dbReference type="InterPro" id="IPR036388">
    <property type="entry name" value="WH-like_DNA-bd_sf"/>
</dbReference>
<comment type="caution">
    <text evidence="2">The sequence shown here is derived from an EMBL/GenBank/DDBJ whole genome shotgun (WGS) entry which is preliminary data.</text>
</comment>
<dbReference type="SUPFAM" id="SSF46689">
    <property type="entry name" value="Homeodomain-like"/>
    <property type="match status" value="1"/>
</dbReference>
<keyword evidence="3" id="KW-1185">Reference proteome</keyword>
<reference evidence="2 3" key="1">
    <citation type="submission" date="2023-05" db="EMBL/GenBank/DDBJ databases">
        <title>Streptantibioticus silvisoli sp. nov., acidotolerant actinomycetes 1 from pine litter.</title>
        <authorList>
            <person name="Swiecimska M."/>
            <person name="Golinska P."/>
            <person name="Sangal V."/>
            <person name="Wachnowicz B."/>
            <person name="Goodfellow M."/>
        </authorList>
    </citation>
    <scope>NUCLEOTIDE SEQUENCE [LARGE SCALE GENOMIC DNA]</scope>
    <source>
        <strain evidence="2 3">DSM 42109</strain>
    </source>
</reference>
<dbReference type="InterPro" id="IPR009057">
    <property type="entry name" value="Homeodomain-like_sf"/>
</dbReference>